<protein>
    <recommendedName>
        <fullName evidence="4">DUF4852 domain-containing protein</fullName>
    </recommendedName>
</protein>
<evidence type="ECO:0000313" key="3">
    <source>
        <dbReference type="Proteomes" id="UP000642144"/>
    </source>
</evidence>
<organism evidence="2 3">
    <name type="scientific">Duganella levis</name>
    <dbReference type="NCBI Taxonomy" id="2692169"/>
    <lineage>
        <taxon>Bacteria</taxon>
        <taxon>Pseudomonadati</taxon>
        <taxon>Pseudomonadota</taxon>
        <taxon>Betaproteobacteria</taxon>
        <taxon>Burkholderiales</taxon>
        <taxon>Oxalobacteraceae</taxon>
        <taxon>Telluria group</taxon>
        <taxon>Duganella</taxon>
    </lineage>
</organism>
<name>A0ABW9W0H1_9BURK</name>
<keyword evidence="1" id="KW-0732">Signal</keyword>
<dbReference type="RefSeq" id="WP_161055222.1">
    <property type="nucleotide sequence ID" value="NZ_WWCT01000008.1"/>
</dbReference>
<accession>A0ABW9W0H1</accession>
<keyword evidence="3" id="KW-1185">Reference proteome</keyword>
<sequence>MRHSLRILPAASLLTLALLAACGDKAATAPTGADAKPNLADAAKPAVMAEQAKEQARAALPKGDPNTPASSYTDIESGNQLMFAYLGVAGMPIDYNEVATSYSRDYATASDEFKKSDLLKALKVKIDAGVAQAAQQRYVKLEIASPVQKYDFEKKGFPLDSSIWEKGSYRYFGDNSSYKIGFNNGASFRYLNVPEEDKARVIEGLRSKYESMHLVVYGYVQDADVSKKVVQAQILKVELVDKKGNVLASQAAQ</sequence>
<comment type="caution">
    <text evidence="2">The sequence shown here is derived from an EMBL/GenBank/DDBJ whole genome shotgun (WGS) entry which is preliminary data.</text>
</comment>
<evidence type="ECO:0008006" key="4">
    <source>
        <dbReference type="Google" id="ProtNLM"/>
    </source>
</evidence>
<dbReference type="PROSITE" id="PS51257">
    <property type="entry name" value="PROKAR_LIPOPROTEIN"/>
    <property type="match status" value="1"/>
</dbReference>
<feature type="chain" id="PRO_5045184852" description="DUF4852 domain-containing protein" evidence="1">
    <location>
        <begin position="21"/>
        <end position="253"/>
    </location>
</feature>
<dbReference type="EMBL" id="WWCT01000008">
    <property type="protein sequence ID" value="MYN27254.1"/>
    <property type="molecule type" value="Genomic_DNA"/>
</dbReference>
<feature type="signal peptide" evidence="1">
    <location>
        <begin position="1"/>
        <end position="20"/>
    </location>
</feature>
<evidence type="ECO:0000313" key="2">
    <source>
        <dbReference type="EMBL" id="MYN27254.1"/>
    </source>
</evidence>
<dbReference type="Proteomes" id="UP000642144">
    <property type="component" value="Unassembled WGS sequence"/>
</dbReference>
<gene>
    <name evidence="2" type="ORF">GTP69_12620</name>
</gene>
<reference evidence="2 3" key="1">
    <citation type="submission" date="2019-12" db="EMBL/GenBank/DDBJ databases">
        <title>Novel species isolated from a subtropical stream in China.</title>
        <authorList>
            <person name="Lu H."/>
        </authorList>
    </citation>
    <scope>NUCLEOTIDE SEQUENCE [LARGE SCALE GENOMIC DNA]</scope>
    <source>
        <strain evidence="2 3">CY42W</strain>
    </source>
</reference>
<proteinExistence type="predicted"/>
<evidence type="ECO:0000256" key="1">
    <source>
        <dbReference type="SAM" id="SignalP"/>
    </source>
</evidence>